<evidence type="ECO:0000313" key="2">
    <source>
        <dbReference type="Proteomes" id="UP000270411"/>
    </source>
</evidence>
<dbReference type="AlphaFoldDB" id="A0A3G8H9I2"/>
<gene>
    <name evidence="1" type="ORF">EHF44_27100</name>
</gene>
<dbReference type="OrthoDB" id="9811869at2"/>
<dbReference type="Proteomes" id="UP000270411">
    <property type="component" value="Plasmid unnamed2"/>
</dbReference>
<proteinExistence type="predicted"/>
<evidence type="ECO:0000313" key="1">
    <source>
        <dbReference type="EMBL" id="AZG17143.1"/>
    </source>
</evidence>
<dbReference type="RefSeq" id="WP_124686872.1">
    <property type="nucleotide sequence ID" value="NZ_CP033971.1"/>
</dbReference>
<name>A0A3G8H9I2_9BURK</name>
<accession>A0A3G8H9I2</accession>
<geneLocation type="plasmid" evidence="1">
    <name>unnamed2</name>
</geneLocation>
<reference evidence="2" key="1">
    <citation type="submission" date="2018-11" db="EMBL/GenBank/DDBJ databases">
        <title>FDA dAtabase for Regulatory Grade micrObial Sequences (FDA-ARGOS): Supporting development and validation of Infectious Disease Dx tests.</title>
        <authorList>
            <person name="Goldberg B."/>
            <person name="Campos J."/>
            <person name="Tallon L."/>
            <person name="Sadzewicz L."/>
            <person name="Zhao X."/>
            <person name="Vavikolanu K."/>
            <person name="Mehta A."/>
            <person name="Aluvathingal J."/>
            <person name="Nadendla S."/>
            <person name="Geyer C."/>
            <person name="Nandy P."/>
            <person name="Yan Y."/>
            <person name="Sichtig H."/>
        </authorList>
    </citation>
    <scope>NUCLEOTIDE SEQUENCE [LARGE SCALE GENOMIC DNA]</scope>
    <source>
        <strain evidence="2">FDAARGOS_614</strain>
        <plasmid evidence="2">unnamed2</plasmid>
    </source>
</reference>
<organism evidence="1 2">
    <name type="scientific">Cupriavidus pauculus</name>
    <dbReference type="NCBI Taxonomy" id="82633"/>
    <lineage>
        <taxon>Bacteria</taxon>
        <taxon>Pseudomonadati</taxon>
        <taxon>Pseudomonadota</taxon>
        <taxon>Betaproteobacteria</taxon>
        <taxon>Burkholderiales</taxon>
        <taxon>Burkholderiaceae</taxon>
        <taxon>Cupriavidus</taxon>
    </lineage>
</organism>
<keyword evidence="1" id="KW-0614">Plasmid</keyword>
<dbReference type="EMBL" id="CP033971">
    <property type="protein sequence ID" value="AZG17143.1"/>
    <property type="molecule type" value="Genomic_DNA"/>
</dbReference>
<sequence length="385" mass="42680">MDRSVTHAKKYVNVALIGAADVREAASHLVRRPAERSHSKNYGVNVGDEWFTPRDLLRAASSKLGIPISKAVVGQYDQAWRQRLAELGFPIQRRSVGSLRRVDAQSGIDPRESLPLARPDYILAEHIVAAAREWKQGKIRPSYRPSSRYNVWISVDLESPPEPFPPKAILGLASAHSGQRPLQPKDFTFTIGGNWHARLVALGFEVLLRGDQPGVFTSTARFAERKTLDGNPTVALEDAMLLPWSDPLSGALREALMERHMGRCQVSGLGIPEILCATPISRQSGDAPPRLLRVDEALLLAPNIAALFNIGHIAFSSSGQMWMSPKIVKLRGMLGLRRGMKLAVISCRQRDLLLKHYESALRLSAVRTENELEYGERFVPFPAPK</sequence>
<dbReference type="KEGG" id="cpau:EHF44_27100"/>
<protein>
    <submittedName>
        <fullName evidence="1">Uncharacterized protein</fullName>
    </submittedName>
</protein>